<accession>A0AA36Y5W1</accession>
<dbReference type="RefSeq" id="WP_009532872.1">
    <property type="nucleotide sequence ID" value="NZ_CAUOLT010000020.1"/>
</dbReference>
<dbReference type="SUPFAM" id="SSF52540">
    <property type="entry name" value="P-loop containing nucleoside triphosphate hydrolases"/>
    <property type="match status" value="1"/>
</dbReference>
<dbReference type="NCBIfam" id="NF005304">
    <property type="entry name" value="PRK06835.1"/>
    <property type="match status" value="1"/>
</dbReference>
<organism evidence="3 4">
    <name type="scientific">Stomatobaculum longum</name>
    <dbReference type="NCBI Taxonomy" id="796942"/>
    <lineage>
        <taxon>Bacteria</taxon>
        <taxon>Bacillati</taxon>
        <taxon>Bacillota</taxon>
        <taxon>Clostridia</taxon>
        <taxon>Lachnospirales</taxon>
        <taxon>Lachnospiraceae</taxon>
        <taxon>Stomatobaculum</taxon>
    </lineage>
</organism>
<name>A0AA36Y5W1_9FIRM</name>
<evidence type="ECO:0000313" key="3">
    <source>
        <dbReference type="EMBL" id="EHO17440.1"/>
    </source>
</evidence>
<dbReference type="AlphaFoldDB" id="A0AA36Y5W1"/>
<feature type="coiled-coil region" evidence="1">
    <location>
        <begin position="8"/>
        <end position="35"/>
    </location>
</feature>
<sequence length="337" mass="38617">MALSNTEYNAILREYEALQAARQQLLRARKAELNRVLPGYRALEQEIADRAMARYRAAVGGDKEALTGLKAELEELEKQKSALLCTAGYPDDFLAPPYHCEHCKDTGFADGEKCRCFRQKMIARLSRQGRLAASIREENFKHFSLDYYSDERKVPGLNMSERAYMEQLVLAQCKAYLRNFDKRKGNLLFTGKPGLGKTFLSHCIAGELLSRGKTVVYLSAEELFSLLAATQWRQRAESDEEKIRAREEREFREYIYGCDFLIIDDLGTEFGNAFTASAFFTLLNERLITKRGTLISTNLDPKQLKAQYTERSTSRILGEYDILPFYGSDIRAKKRKQ</sequence>
<reference evidence="3 4" key="1">
    <citation type="submission" date="2011-10" db="EMBL/GenBank/DDBJ databases">
        <title>The Genome Sequence of Lachnospiraceae bacterium ACC2.</title>
        <authorList>
            <consortium name="The Broad Institute Genome Sequencing Platform"/>
            <person name="Earl A."/>
            <person name="Ward D."/>
            <person name="Feldgarden M."/>
            <person name="Gevers D."/>
            <person name="Sizova M."/>
            <person name="Hazen A."/>
            <person name="Epstein S."/>
            <person name="Young S.K."/>
            <person name="Zeng Q."/>
            <person name="Gargeya S."/>
            <person name="Fitzgerald M."/>
            <person name="Haas B."/>
            <person name="Abouelleil A."/>
            <person name="Alvarado L."/>
            <person name="Arachchi H.M."/>
            <person name="Berlin A."/>
            <person name="Brown A."/>
            <person name="Chapman S.B."/>
            <person name="Chen Z."/>
            <person name="Dunbar C."/>
            <person name="Freedman E."/>
            <person name="Gearin G."/>
            <person name="Goldberg J."/>
            <person name="Griggs A."/>
            <person name="Gujja S."/>
            <person name="Heiman D."/>
            <person name="Howarth C."/>
            <person name="Larson L."/>
            <person name="Lui A."/>
            <person name="MacDonald P.J.P."/>
            <person name="Montmayeur A."/>
            <person name="Murphy C."/>
            <person name="Neiman D."/>
            <person name="Pearson M."/>
            <person name="Priest M."/>
            <person name="Roberts A."/>
            <person name="Saif S."/>
            <person name="Shea T."/>
            <person name="Shenoy N."/>
            <person name="Sisk P."/>
            <person name="Stolte C."/>
            <person name="Sykes S."/>
            <person name="Wortman J."/>
            <person name="Nusbaum C."/>
            <person name="Birren B."/>
        </authorList>
    </citation>
    <scope>NUCLEOTIDE SEQUENCE [LARGE SCALE GENOMIC DNA]</scope>
    <source>
        <strain evidence="3 4">ACC2</strain>
    </source>
</reference>
<dbReference type="SMART" id="SM00382">
    <property type="entry name" value="AAA"/>
    <property type="match status" value="1"/>
</dbReference>
<keyword evidence="1" id="KW-0175">Coiled coil</keyword>
<keyword evidence="4" id="KW-1185">Reference proteome</keyword>
<comment type="caution">
    <text evidence="3">The sequence shown here is derived from an EMBL/GenBank/DDBJ whole genome shotgun (WGS) entry which is preliminary data.</text>
</comment>
<evidence type="ECO:0000313" key="4">
    <source>
        <dbReference type="Proteomes" id="UP000018466"/>
    </source>
</evidence>
<dbReference type="PANTHER" id="PTHR30050">
    <property type="entry name" value="CHROMOSOMAL REPLICATION INITIATOR PROTEIN DNAA"/>
    <property type="match status" value="1"/>
</dbReference>
<dbReference type="CDD" id="cd00009">
    <property type="entry name" value="AAA"/>
    <property type="match status" value="1"/>
</dbReference>
<dbReference type="GeneID" id="86940795"/>
<feature type="domain" description="AAA+ ATPase" evidence="2">
    <location>
        <begin position="183"/>
        <end position="323"/>
    </location>
</feature>
<dbReference type="InterPro" id="IPR003593">
    <property type="entry name" value="AAA+_ATPase"/>
</dbReference>
<dbReference type="GO" id="GO:0005524">
    <property type="term" value="F:ATP binding"/>
    <property type="evidence" value="ECO:0007669"/>
    <property type="project" value="InterPro"/>
</dbReference>
<dbReference type="PANTHER" id="PTHR30050:SF4">
    <property type="entry name" value="ATP-BINDING PROTEIN RV3427C IN INSERTION SEQUENCE-RELATED"/>
    <property type="match status" value="1"/>
</dbReference>
<dbReference type="Pfam" id="PF00308">
    <property type="entry name" value="Bac_DnaA"/>
    <property type="match status" value="1"/>
</dbReference>
<dbReference type="Proteomes" id="UP000018466">
    <property type="component" value="Unassembled WGS sequence"/>
</dbReference>
<protein>
    <recommendedName>
        <fullName evidence="2">AAA+ ATPase domain-containing protein</fullName>
    </recommendedName>
</protein>
<evidence type="ECO:0000259" key="2">
    <source>
        <dbReference type="SMART" id="SM00382"/>
    </source>
</evidence>
<dbReference type="Gene3D" id="3.40.50.300">
    <property type="entry name" value="P-loop containing nucleotide triphosphate hydrolases"/>
    <property type="match status" value="1"/>
</dbReference>
<evidence type="ECO:0000256" key="1">
    <source>
        <dbReference type="SAM" id="Coils"/>
    </source>
</evidence>
<dbReference type="EMBL" id="AGEL01000006">
    <property type="protein sequence ID" value="EHO17440.1"/>
    <property type="molecule type" value="Genomic_DNA"/>
</dbReference>
<dbReference type="InterPro" id="IPR027417">
    <property type="entry name" value="P-loop_NTPase"/>
</dbReference>
<proteinExistence type="predicted"/>
<dbReference type="GO" id="GO:0006260">
    <property type="term" value="P:DNA replication"/>
    <property type="evidence" value="ECO:0007669"/>
    <property type="project" value="TreeGrafter"/>
</dbReference>
<feature type="coiled-coil region" evidence="1">
    <location>
        <begin position="59"/>
        <end position="86"/>
    </location>
</feature>
<gene>
    <name evidence="3" type="ORF">HMPREF9623_01039</name>
</gene>
<dbReference type="InterPro" id="IPR013317">
    <property type="entry name" value="DnaA_dom"/>
</dbReference>